<keyword evidence="1" id="KW-0677">Repeat</keyword>
<dbReference type="InterPro" id="IPR003439">
    <property type="entry name" value="ABC_transporter-like_ATP-bd"/>
</dbReference>
<keyword evidence="3 7" id="KW-0067">ATP-binding</keyword>
<evidence type="ECO:0000256" key="1">
    <source>
        <dbReference type="ARBA" id="ARBA00022737"/>
    </source>
</evidence>
<dbReference type="Pfam" id="PF00005">
    <property type="entry name" value="ABC_tran"/>
    <property type="match status" value="2"/>
</dbReference>
<dbReference type="GO" id="GO:0003677">
    <property type="term" value="F:DNA binding"/>
    <property type="evidence" value="ECO:0007669"/>
    <property type="project" value="InterPro"/>
</dbReference>
<keyword evidence="2" id="KW-0547">Nucleotide-binding</keyword>
<feature type="coiled-coil region" evidence="4">
    <location>
        <begin position="113"/>
        <end position="140"/>
    </location>
</feature>
<accession>A0A1W1Z629</accession>
<gene>
    <name evidence="7" type="ORF">SAMN04487984_1147</name>
</gene>
<dbReference type="PANTHER" id="PTHR42855">
    <property type="entry name" value="ABC TRANSPORTER ATP-BINDING SUBUNIT"/>
    <property type="match status" value="1"/>
</dbReference>
<dbReference type="RefSeq" id="WP_084099269.1">
    <property type="nucleotide sequence ID" value="NZ_FWXK01000006.1"/>
</dbReference>
<dbReference type="AlphaFoldDB" id="A0A1W1Z629"/>
<dbReference type="FunFam" id="3.40.50.300:FF:000309">
    <property type="entry name" value="ABC transporter ATP-binding protein"/>
    <property type="match status" value="1"/>
</dbReference>
<evidence type="ECO:0000313" key="8">
    <source>
        <dbReference type="Proteomes" id="UP000243884"/>
    </source>
</evidence>
<keyword evidence="8" id="KW-1185">Reference proteome</keyword>
<dbReference type="InterPro" id="IPR003593">
    <property type="entry name" value="AAA+_ATPase"/>
</dbReference>
<feature type="compositionally biased region" description="Low complexity" evidence="5">
    <location>
        <begin position="545"/>
        <end position="560"/>
    </location>
</feature>
<sequence>MIVLQASNLERRFGSDVLFSDVSLAIQSHSRIALVGRNGTGKSTLLKMLAGIEKPDEGTISKSRNVSISYMDQHTAVNSERTIYEEMLAVFAPVLKLLDEAQVAAERLADETLMADEQAYAEALTNYDQLQEKLNRYNAYGYESEIRMVLHGFQFYEDDYDKPINELSGGQRTRLALAKILLEKRDVMILDEPTNHLDIETLTWLEEYLPKYPGAILIVSHDRYFLDAVTNETYEMTHHRMNYYKGNYSYYLKERAVRLEQEMKAYEKQQDKIAKLEDYVQRNIVRASTTKMAQSRRKQLEKMEKIEKPQADQRSVNIRFSTECESGNVVLTAEQLAIGYQGEVLAEPIDINLRKQQAIAIVGPNGIGKSTLLKTLIQEIPPVAGEVHLGANVDMGYYDQELGNLNSKKDVLHELWDEHPTTPEQDIRTVLGGFLFSGNDVEKSVGSLSGGEKARLELAKLAMEHDNLLILDEPTNHLDIDSKEVLEDALINYDGTLLFVSHDRYFINRIATQVIEIDESGSTLYLGDYDYYLHKKAEEEYLEALQAEETPESSPEVTTEGNSGQENYQRSKEQQKRERKLKRQMATQEERLEAIETEIDQLHEAMTEPDNMQDHEKLQALTAQVDDLEAEQLEVMSAWEETAEALEE</sequence>
<dbReference type="Pfam" id="PF16326">
    <property type="entry name" value="ABC_tran_CTD"/>
    <property type="match status" value="1"/>
</dbReference>
<feature type="region of interest" description="Disordered" evidence="5">
    <location>
        <begin position="545"/>
        <end position="590"/>
    </location>
</feature>
<evidence type="ECO:0000256" key="3">
    <source>
        <dbReference type="ARBA" id="ARBA00022840"/>
    </source>
</evidence>
<evidence type="ECO:0000259" key="6">
    <source>
        <dbReference type="PROSITE" id="PS50893"/>
    </source>
</evidence>
<evidence type="ECO:0000256" key="5">
    <source>
        <dbReference type="SAM" id="MobiDB-lite"/>
    </source>
</evidence>
<keyword evidence="4" id="KW-0175">Coiled coil</keyword>
<feature type="domain" description="ABC transporter" evidence="6">
    <location>
        <begin position="331"/>
        <end position="545"/>
    </location>
</feature>
<dbReference type="Proteomes" id="UP000243884">
    <property type="component" value="Unassembled WGS sequence"/>
</dbReference>
<protein>
    <submittedName>
        <fullName evidence="7">ATP-binding cassette, subfamily F, member 3</fullName>
    </submittedName>
</protein>
<dbReference type="PROSITE" id="PS00211">
    <property type="entry name" value="ABC_TRANSPORTER_1"/>
    <property type="match status" value="2"/>
</dbReference>
<dbReference type="GO" id="GO:0016887">
    <property type="term" value="F:ATP hydrolysis activity"/>
    <property type="evidence" value="ECO:0007669"/>
    <property type="project" value="InterPro"/>
</dbReference>
<dbReference type="CDD" id="cd03221">
    <property type="entry name" value="ABCF_EF-3"/>
    <property type="match status" value="2"/>
</dbReference>
<dbReference type="GO" id="GO:0005524">
    <property type="term" value="F:ATP binding"/>
    <property type="evidence" value="ECO:0007669"/>
    <property type="project" value="UniProtKB-KW"/>
</dbReference>
<dbReference type="InterPro" id="IPR051309">
    <property type="entry name" value="ABCF_ATPase"/>
</dbReference>
<dbReference type="SUPFAM" id="SSF52540">
    <property type="entry name" value="P-loop containing nucleoside triphosphate hydrolases"/>
    <property type="match status" value="2"/>
</dbReference>
<dbReference type="PANTHER" id="PTHR42855:SF2">
    <property type="entry name" value="DRUG RESISTANCE ABC TRANSPORTER,ATP-BINDING PROTEIN"/>
    <property type="match status" value="1"/>
</dbReference>
<dbReference type="InterPro" id="IPR027417">
    <property type="entry name" value="P-loop_NTPase"/>
</dbReference>
<dbReference type="SMART" id="SM00382">
    <property type="entry name" value="AAA"/>
    <property type="match status" value="2"/>
</dbReference>
<feature type="domain" description="ABC transporter" evidence="6">
    <location>
        <begin position="4"/>
        <end position="263"/>
    </location>
</feature>
<evidence type="ECO:0000256" key="2">
    <source>
        <dbReference type="ARBA" id="ARBA00022741"/>
    </source>
</evidence>
<dbReference type="OrthoDB" id="9760950at2"/>
<dbReference type="InterPro" id="IPR037118">
    <property type="entry name" value="Val-tRNA_synth_C_sf"/>
</dbReference>
<reference evidence="8" key="1">
    <citation type="submission" date="2017-04" db="EMBL/GenBank/DDBJ databases">
        <authorList>
            <person name="Varghese N."/>
            <person name="Submissions S."/>
        </authorList>
    </citation>
    <scope>NUCLEOTIDE SEQUENCE [LARGE SCALE GENOMIC DNA]</scope>
    <source>
        <strain evidence="8">DSM 21500</strain>
    </source>
</reference>
<name>A0A1W1Z629_9LACT</name>
<dbReference type="Gene3D" id="1.10.287.380">
    <property type="entry name" value="Valyl-tRNA synthetase, C-terminal domain"/>
    <property type="match status" value="1"/>
</dbReference>
<evidence type="ECO:0000313" key="7">
    <source>
        <dbReference type="EMBL" id="SMC43826.1"/>
    </source>
</evidence>
<dbReference type="InterPro" id="IPR032524">
    <property type="entry name" value="ABC_tran_C"/>
</dbReference>
<dbReference type="EMBL" id="FWXK01000006">
    <property type="protein sequence ID" value="SMC43826.1"/>
    <property type="molecule type" value="Genomic_DNA"/>
</dbReference>
<organism evidence="7 8">
    <name type="scientific">Aerococcus suis</name>
    <dbReference type="NCBI Taxonomy" id="371602"/>
    <lineage>
        <taxon>Bacteria</taxon>
        <taxon>Bacillati</taxon>
        <taxon>Bacillota</taxon>
        <taxon>Bacilli</taxon>
        <taxon>Lactobacillales</taxon>
        <taxon>Aerococcaceae</taxon>
        <taxon>Aerococcus</taxon>
    </lineage>
</organism>
<dbReference type="Pfam" id="PF12848">
    <property type="entry name" value="ABC_tran_Xtn"/>
    <property type="match status" value="1"/>
</dbReference>
<dbReference type="InterPro" id="IPR032781">
    <property type="entry name" value="ABC_tran_Xtn"/>
</dbReference>
<dbReference type="InterPro" id="IPR017871">
    <property type="entry name" value="ABC_transporter-like_CS"/>
</dbReference>
<dbReference type="PROSITE" id="PS50893">
    <property type="entry name" value="ABC_TRANSPORTER_2"/>
    <property type="match status" value="2"/>
</dbReference>
<evidence type="ECO:0000256" key="4">
    <source>
        <dbReference type="SAM" id="Coils"/>
    </source>
</evidence>
<dbReference type="Gene3D" id="3.40.50.300">
    <property type="entry name" value="P-loop containing nucleotide triphosphate hydrolases"/>
    <property type="match status" value="2"/>
</dbReference>
<dbReference type="STRING" id="371602.SAMN04487984_1147"/>
<proteinExistence type="predicted"/>
<dbReference type="FunFam" id="3.40.50.300:FF:000011">
    <property type="entry name" value="Putative ABC transporter ATP-binding component"/>
    <property type="match status" value="1"/>
</dbReference>